<dbReference type="InterPro" id="IPR011051">
    <property type="entry name" value="RmlC_Cupin_sf"/>
</dbReference>
<dbReference type="SUPFAM" id="SSF46689">
    <property type="entry name" value="Homeodomain-like"/>
    <property type="match status" value="2"/>
</dbReference>
<dbReference type="eggNOG" id="COG4977">
    <property type="taxonomic scope" value="Bacteria"/>
</dbReference>
<dbReference type="GO" id="GO:0003700">
    <property type="term" value="F:DNA-binding transcription factor activity"/>
    <property type="evidence" value="ECO:0007669"/>
    <property type="project" value="InterPro"/>
</dbReference>
<accession>U4TI95</accession>
<keyword evidence="1" id="KW-0805">Transcription regulation</keyword>
<evidence type="ECO:0000313" key="5">
    <source>
        <dbReference type="EMBL" id="ERL63879.1"/>
    </source>
</evidence>
<evidence type="ECO:0000256" key="1">
    <source>
        <dbReference type="ARBA" id="ARBA00023015"/>
    </source>
</evidence>
<evidence type="ECO:0000256" key="3">
    <source>
        <dbReference type="ARBA" id="ARBA00023163"/>
    </source>
</evidence>
<sequence length="320" mass="37019">MKEGAPMNYAIYDIAHPVHYLQIGHFIASPGWQHAPFQHKKDTEVMFGLKGDVALQIDHQETYHLHQGEVLTVFPHGFITGAAPVTESAEFYWFHFVQYGTYEITDTPPHLADESTQIVLPRHMVLKYPEQSIIMANQLLDVGHGHNYSNLPQDYLATLLLATLTNDWWLQNEHVTYEEGQSNQIKEWIRVNMNEDMAVSAIAEHFNMSQDYLSRLFKHATGGTIKGYLNKVRLDTARFLLLTTDLSIQEVAEHSYFNDYKYFFRLFRQTVHLTPAKYRNAFSRTFLNNPTIDPGFDIAEAVRRIESVQKKDNRRNGQLS</sequence>
<keyword evidence="3" id="KW-0804">Transcription</keyword>
<dbReference type="SMART" id="SM00342">
    <property type="entry name" value="HTH_ARAC"/>
    <property type="match status" value="1"/>
</dbReference>
<reference evidence="6" key="1">
    <citation type="journal article" date="2013" name="Genome Announc.">
        <title>Whole-Genome Sequencing of Lactobacillus shenzhenensis Strain LY-73T.</title>
        <authorList>
            <person name="Lin Z."/>
            <person name="Liu Z."/>
            <person name="Yang R."/>
            <person name="Zou Y."/>
            <person name="Wan D."/>
            <person name="Chen J."/>
            <person name="Guo M."/>
            <person name="Zhao J."/>
            <person name="Fang C."/>
            <person name="Yang R."/>
            <person name="Liu F."/>
        </authorList>
    </citation>
    <scope>NUCLEOTIDE SEQUENCE [LARGE SCALE GENOMIC DNA]</scope>
    <source>
        <strain evidence="6">LY-73</strain>
    </source>
</reference>
<name>U4TI95_9LACO</name>
<dbReference type="CDD" id="cd02208">
    <property type="entry name" value="cupin_RmlC-like"/>
    <property type="match status" value="1"/>
</dbReference>
<protein>
    <recommendedName>
        <fullName evidence="4">HTH araC/xylS-type domain-containing protein</fullName>
    </recommendedName>
</protein>
<feature type="domain" description="HTH araC/xylS-type" evidence="4">
    <location>
        <begin position="183"/>
        <end position="281"/>
    </location>
</feature>
<dbReference type="STRING" id="1231336.L248_1820"/>
<dbReference type="SUPFAM" id="SSF51182">
    <property type="entry name" value="RmlC-like cupins"/>
    <property type="match status" value="1"/>
</dbReference>
<keyword evidence="6" id="KW-1185">Reference proteome</keyword>
<dbReference type="Pfam" id="PF12833">
    <property type="entry name" value="HTH_18"/>
    <property type="match status" value="1"/>
</dbReference>
<organism evidence="5 6">
    <name type="scientific">Schleiferilactobacillus shenzhenensis LY-73</name>
    <dbReference type="NCBI Taxonomy" id="1231336"/>
    <lineage>
        <taxon>Bacteria</taxon>
        <taxon>Bacillati</taxon>
        <taxon>Bacillota</taxon>
        <taxon>Bacilli</taxon>
        <taxon>Lactobacillales</taxon>
        <taxon>Lactobacillaceae</taxon>
        <taxon>Schleiferilactobacillus</taxon>
    </lineage>
</organism>
<evidence type="ECO:0000256" key="2">
    <source>
        <dbReference type="ARBA" id="ARBA00023125"/>
    </source>
</evidence>
<gene>
    <name evidence="5" type="ORF">L248_1820</name>
</gene>
<dbReference type="Gene3D" id="1.10.10.60">
    <property type="entry name" value="Homeodomain-like"/>
    <property type="match status" value="2"/>
</dbReference>
<dbReference type="Proteomes" id="UP000030647">
    <property type="component" value="Unassembled WGS sequence"/>
</dbReference>
<dbReference type="PANTHER" id="PTHR43280:SF2">
    <property type="entry name" value="HTH-TYPE TRANSCRIPTIONAL REGULATOR EXSA"/>
    <property type="match status" value="1"/>
</dbReference>
<dbReference type="InterPro" id="IPR009057">
    <property type="entry name" value="Homeodomain-like_sf"/>
</dbReference>
<evidence type="ECO:0000313" key="6">
    <source>
        <dbReference type="Proteomes" id="UP000030647"/>
    </source>
</evidence>
<evidence type="ECO:0000259" key="4">
    <source>
        <dbReference type="PROSITE" id="PS01124"/>
    </source>
</evidence>
<dbReference type="GO" id="GO:0043565">
    <property type="term" value="F:sequence-specific DNA binding"/>
    <property type="evidence" value="ECO:0007669"/>
    <property type="project" value="InterPro"/>
</dbReference>
<dbReference type="PROSITE" id="PS01124">
    <property type="entry name" value="HTH_ARAC_FAMILY_2"/>
    <property type="match status" value="1"/>
</dbReference>
<dbReference type="AlphaFoldDB" id="U4TI95"/>
<dbReference type="InterPro" id="IPR018060">
    <property type="entry name" value="HTH_AraC"/>
</dbReference>
<proteinExistence type="predicted"/>
<keyword evidence="2" id="KW-0238">DNA-binding</keyword>
<dbReference type="HOGENOM" id="CLU_000445_88_6_9"/>
<dbReference type="PANTHER" id="PTHR43280">
    <property type="entry name" value="ARAC-FAMILY TRANSCRIPTIONAL REGULATOR"/>
    <property type="match status" value="1"/>
</dbReference>
<dbReference type="EMBL" id="KI271610">
    <property type="protein sequence ID" value="ERL63879.1"/>
    <property type="molecule type" value="Genomic_DNA"/>
</dbReference>